<evidence type="ECO:0000313" key="2">
    <source>
        <dbReference type="EMBL" id="QDG52193.1"/>
    </source>
</evidence>
<dbReference type="AlphaFoldDB" id="A0A4Y6PVB8"/>
<accession>A0A5B8Y626</accession>
<accession>A0A4Y6PVB8</accession>
<proteinExistence type="predicted"/>
<feature type="compositionally biased region" description="Basic residues" evidence="1">
    <location>
        <begin position="182"/>
        <end position="191"/>
    </location>
</feature>
<dbReference type="Proteomes" id="UP000315995">
    <property type="component" value="Chromosome"/>
</dbReference>
<protein>
    <submittedName>
        <fullName evidence="2">Uncharacterized protein</fullName>
    </submittedName>
</protein>
<evidence type="ECO:0000313" key="3">
    <source>
        <dbReference type="Proteomes" id="UP000315995"/>
    </source>
</evidence>
<feature type="region of interest" description="Disordered" evidence="1">
    <location>
        <begin position="182"/>
        <end position="202"/>
    </location>
</feature>
<keyword evidence="3" id="KW-1185">Reference proteome</keyword>
<dbReference type="EMBL" id="CP041186">
    <property type="protein sequence ID" value="QDG52193.1"/>
    <property type="molecule type" value="Genomic_DNA"/>
</dbReference>
<reference evidence="2 3" key="1">
    <citation type="submission" date="2019-06" db="EMBL/GenBank/DDBJ databases">
        <title>Persicimonas caeni gen. nov., sp. nov., a predatory bacterium isolated from solar saltern.</title>
        <authorList>
            <person name="Wang S."/>
        </authorList>
    </citation>
    <scope>NUCLEOTIDE SEQUENCE [LARGE SCALE GENOMIC DNA]</scope>
    <source>
        <strain evidence="2 3">YN101</strain>
    </source>
</reference>
<gene>
    <name evidence="2" type="ORF">FIV42_16025</name>
</gene>
<organism evidence="2 3">
    <name type="scientific">Persicimonas caeni</name>
    <dbReference type="NCBI Taxonomy" id="2292766"/>
    <lineage>
        <taxon>Bacteria</taxon>
        <taxon>Deltaproteobacteria</taxon>
        <taxon>Bradymonadales</taxon>
        <taxon>Bradymonadaceae</taxon>
        <taxon>Persicimonas</taxon>
    </lineage>
</organism>
<dbReference type="RefSeq" id="WP_141198665.1">
    <property type="nucleotide sequence ID" value="NZ_CP041186.1"/>
</dbReference>
<name>A0A4Y6PVB8_PERCE</name>
<sequence length="202" mass="22465">MDAYEQILERWAYDYVPPDDLPRLLCKRAPQFDSAKQFGFFARVVIDEWQHGCPGLWSSWSAFAEIERLGVKVQTSRDPTAYSGPPTYHVRLVREVLEGAVAQLGGGEAGSERARDLVQAWGQIDILGRTLRAVAADFGVSSSTLHDRVTRARTAVYAQLVAEGLACGAASTRHRRKVLTYRASRGRKKSSRDRSNPHSFSA</sequence>
<evidence type="ECO:0000256" key="1">
    <source>
        <dbReference type="SAM" id="MobiDB-lite"/>
    </source>
</evidence>